<dbReference type="SUPFAM" id="SSF142913">
    <property type="entry name" value="YktB/PF0168-like"/>
    <property type="match status" value="1"/>
</dbReference>
<accession>A0A1E3L1T5</accession>
<dbReference type="RefSeq" id="WP_069329005.1">
    <property type="nucleotide sequence ID" value="NZ_MDER01000070.1"/>
</dbReference>
<evidence type="ECO:0000256" key="1">
    <source>
        <dbReference type="HAMAP-Rule" id="MF_01851"/>
    </source>
</evidence>
<protein>
    <recommendedName>
        <fullName evidence="1">UPF0637 protein PTI45_03659</fullName>
    </recommendedName>
</protein>
<evidence type="ECO:0000313" key="3">
    <source>
        <dbReference type="Proteomes" id="UP000094578"/>
    </source>
</evidence>
<dbReference type="PATRIC" id="fig|1886670.3.peg.3683"/>
<gene>
    <name evidence="2" type="ORF">PTI45_03659</name>
</gene>
<sequence length="210" mass="24533">MNNVEFKRFDSKDFDVFTIDGLEPRMDALIQTIRPKLTTIGEQIQPYLATLCGEEMYVHVAKHARRTVNPPKDTWVAWASNKRGYKALPHFEVGMFGSHVFIVFAIIYESPRKVDFGKALQTDWKKVKQMIPDEFYWSTDHMSPQANIQGELDDQYWLDTAERLQHVKKSEIVCGLRIEKDDPLLQDGKAFIEKVEQTFEQLLPLYRMAF</sequence>
<dbReference type="STRING" id="1886670.PTI45_03659"/>
<dbReference type="InterPro" id="IPR053707">
    <property type="entry name" value="UPF0637_domain_sf"/>
</dbReference>
<keyword evidence="3" id="KW-1185">Reference proteome</keyword>
<dbReference type="PIRSF" id="PIRSF021332">
    <property type="entry name" value="DUF1054"/>
    <property type="match status" value="1"/>
</dbReference>
<proteinExistence type="inferred from homology"/>
<dbReference type="Pfam" id="PF06335">
    <property type="entry name" value="DUF1054"/>
    <property type="match status" value="1"/>
</dbReference>
<dbReference type="Gene3D" id="3.30.930.20">
    <property type="entry name" value="Protein of unknown function DUF1054"/>
    <property type="match status" value="1"/>
</dbReference>
<dbReference type="EMBL" id="MDER01000070">
    <property type="protein sequence ID" value="ODP26930.1"/>
    <property type="molecule type" value="Genomic_DNA"/>
</dbReference>
<dbReference type="AlphaFoldDB" id="A0A1E3L1T5"/>
<dbReference type="Proteomes" id="UP000094578">
    <property type="component" value="Unassembled WGS sequence"/>
</dbReference>
<comment type="caution">
    <text evidence="2">The sequence shown here is derived from an EMBL/GenBank/DDBJ whole genome shotgun (WGS) entry which is preliminary data.</text>
</comment>
<reference evidence="2 3" key="1">
    <citation type="submission" date="2016-08" db="EMBL/GenBank/DDBJ databases">
        <title>Genome sequencing of Paenibacillus sp. TI45-13ar, isolated from Korean traditional nuruk.</title>
        <authorList>
            <person name="Kim S.-J."/>
        </authorList>
    </citation>
    <scope>NUCLEOTIDE SEQUENCE [LARGE SCALE GENOMIC DNA]</scope>
    <source>
        <strain evidence="2 3">TI45-13ar</strain>
    </source>
</reference>
<name>A0A1E3L1T5_9BACL</name>
<evidence type="ECO:0000313" key="2">
    <source>
        <dbReference type="EMBL" id="ODP26930.1"/>
    </source>
</evidence>
<comment type="similarity">
    <text evidence="1">Belongs to the UPF0637 family.</text>
</comment>
<dbReference type="InterPro" id="IPR009403">
    <property type="entry name" value="UPF0637"/>
</dbReference>
<organism evidence="2 3">
    <name type="scientific">Paenibacillus nuruki</name>
    <dbReference type="NCBI Taxonomy" id="1886670"/>
    <lineage>
        <taxon>Bacteria</taxon>
        <taxon>Bacillati</taxon>
        <taxon>Bacillota</taxon>
        <taxon>Bacilli</taxon>
        <taxon>Bacillales</taxon>
        <taxon>Paenibacillaceae</taxon>
        <taxon>Paenibacillus</taxon>
    </lineage>
</organism>
<dbReference type="HAMAP" id="MF_01851">
    <property type="entry name" value="UPF0637"/>
    <property type="match status" value="1"/>
</dbReference>